<dbReference type="InterPro" id="IPR017451">
    <property type="entry name" value="F-box-assoc_interact_dom"/>
</dbReference>
<dbReference type="Pfam" id="PF08268">
    <property type="entry name" value="FBA_3"/>
    <property type="match status" value="1"/>
</dbReference>
<evidence type="ECO:0000259" key="1">
    <source>
        <dbReference type="SMART" id="SM00256"/>
    </source>
</evidence>
<evidence type="ECO:0000313" key="2">
    <source>
        <dbReference type="EMBL" id="CAH9071557.1"/>
    </source>
</evidence>
<keyword evidence="3" id="KW-1185">Reference proteome</keyword>
<dbReference type="NCBIfam" id="TIGR01640">
    <property type="entry name" value="F_box_assoc_1"/>
    <property type="match status" value="1"/>
</dbReference>
<proteinExistence type="predicted"/>
<accession>A0AAV0CAR8</accession>
<dbReference type="InterPro" id="IPR013187">
    <property type="entry name" value="F-box-assoc_dom_typ3"/>
</dbReference>
<protein>
    <recommendedName>
        <fullName evidence="1">F-box domain-containing protein</fullName>
    </recommendedName>
</protein>
<dbReference type="SMART" id="SM00256">
    <property type="entry name" value="FBOX"/>
    <property type="match status" value="1"/>
</dbReference>
<comment type="caution">
    <text evidence="2">The sequence shown here is derived from an EMBL/GenBank/DDBJ whole genome shotgun (WGS) entry which is preliminary data.</text>
</comment>
<sequence>MARILHDDIIFEILKRLPARALMRFKCVCKDWMHLIRDPNFAESHLSHAWAKPEASYVLFMSNTGVFAADHTLTLTNSCVPANPGLFRTHMPCSNSVNGLICFRSRGGHLVYNLSTGEKRDLPLPTIPGAFKTYALGFDPAKKKYKVLHFGHERVCQILTLERNSSWRTLNDAPRFRYERSYGRLDLIYVDGKLYFIECRSSWGISIRFFDLKSEEFGKIGSPPFLRQYYNIPRLAEAGANLGFVSWKEKSCIPHPECSFWALDQNWDLKCTFSMKCDKMWGSIGTGKLLLGREGLFMFDVEARTSKKLEKERDKYTHVLCNHVENIFPLNY</sequence>
<feature type="domain" description="F-box" evidence="1">
    <location>
        <begin position="5"/>
        <end position="45"/>
    </location>
</feature>
<name>A0AAV0CAR8_9ASTE</name>
<dbReference type="CDD" id="cd22157">
    <property type="entry name" value="F-box_AtFBW1-like"/>
    <property type="match status" value="1"/>
</dbReference>
<dbReference type="InterPro" id="IPR036047">
    <property type="entry name" value="F-box-like_dom_sf"/>
</dbReference>
<dbReference type="Pfam" id="PF00646">
    <property type="entry name" value="F-box"/>
    <property type="match status" value="1"/>
</dbReference>
<dbReference type="Proteomes" id="UP001152523">
    <property type="component" value="Unassembled WGS sequence"/>
</dbReference>
<dbReference type="AlphaFoldDB" id="A0AAV0CAR8"/>
<evidence type="ECO:0000313" key="3">
    <source>
        <dbReference type="Proteomes" id="UP001152523"/>
    </source>
</evidence>
<dbReference type="SUPFAM" id="SSF81383">
    <property type="entry name" value="F-box domain"/>
    <property type="match status" value="1"/>
</dbReference>
<dbReference type="Gene3D" id="1.20.1280.50">
    <property type="match status" value="1"/>
</dbReference>
<reference evidence="2" key="1">
    <citation type="submission" date="2022-07" db="EMBL/GenBank/DDBJ databases">
        <authorList>
            <person name="Macas J."/>
            <person name="Novak P."/>
            <person name="Neumann P."/>
        </authorList>
    </citation>
    <scope>NUCLEOTIDE SEQUENCE</scope>
</reference>
<dbReference type="PANTHER" id="PTHR31111">
    <property type="entry name" value="BNAA05G37150D PROTEIN-RELATED"/>
    <property type="match status" value="1"/>
</dbReference>
<dbReference type="InterPro" id="IPR001810">
    <property type="entry name" value="F-box_dom"/>
</dbReference>
<gene>
    <name evidence="2" type="ORF">CEPIT_LOCUS3965</name>
</gene>
<dbReference type="EMBL" id="CAMAPF010000021">
    <property type="protein sequence ID" value="CAH9071557.1"/>
    <property type="molecule type" value="Genomic_DNA"/>
</dbReference>
<dbReference type="PANTHER" id="PTHR31111:SF136">
    <property type="entry name" value="F-BOX ASSOCIATED DOMAIN-CONTAINING PROTEIN"/>
    <property type="match status" value="1"/>
</dbReference>
<organism evidence="2 3">
    <name type="scientific">Cuscuta epithymum</name>
    <dbReference type="NCBI Taxonomy" id="186058"/>
    <lineage>
        <taxon>Eukaryota</taxon>
        <taxon>Viridiplantae</taxon>
        <taxon>Streptophyta</taxon>
        <taxon>Embryophyta</taxon>
        <taxon>Tracheophyta</taxon>
        <taxon>Spermatophyta</taxon>
        <taxon>Magnoliopsida</taxon>
        <taxon>eudicotyledons</taxon>
        <taxon>Gunneridae</taxon>
        <taxon>Pentapetalae</taxon>
        <taxon>asterids</taxon>
        <taxon>lamiids</taxon>
        <taxon>Solanales</taxon>
        <taxon>Convolvulaceae</taxon>
        <taxon>Cuscuteae</taxon>
        <taxon>Cuscuta</taxon>
        <taxon>Cuscuta subgen. Cuscuta</taxon>
    </lineage>
</organism>